<dbReference type="Pfam" id="PF03633">
    <property type="entry name" value="Glyco_hydro_65C"/>
    <property type="match status" value="1"/>
</dbReference>
<keyword evidence="8" id="KW-1185">Reference proteome</keyword>
<dbReference type="RefSeq" id="WP_229753227.1">
    <property type="nucleotide sequence ID" value="NZ_BMFT01000001.1"/>
</dbReference>
<dbReference type="PANTHER" id="PTHR11051:SF8">
    <property type="entry name" value="PROTEIN-GLUCOSYLGALACTOSYLHYDROXYLYSINE GLUCOSIDASE"/>
    <property type="match status" value="1"/>
</dbReference>
<feature type="domain" description="Glycoside hydrolase family 65 C-terminal" evidence="5">
    <location>
        <begin position="710"/>
        <end position="771"/>
    </location>
</feature>
<dbReference type="Gene3D" id="1.50.10.10">
    <property type="match status" value="1"/>
</dbReference>
<evidence type="ECO:0000313" key="8">
    <source>
        <dbReference type="Proteomes" id="UP000659344"/>
    </source>
</evidence>
<dbReference type="InterPro" id="IPR037018">
    <property type="entry name" value="GH65_N"/>
</dbReference>
<dbReference type="Proteomes" id="UP000659344">
    <property type="component" value="Unassembled WGS sequence"/>
</dbReference>
<evidence type="ECO:0000313" key="7">
    <source>
        <dbReference type="EMBL" id="GGH12252.1"/>
    </source>
</evidence>
<keyword evidence="7" id="KW-0378">Hydrolase</keyword>
<keyword evidence="3" id="KW-0808">Transferase</keyword>
<dbReference type="InterPro" id="IPR012341">
    <property type="entry name" value="6hp_glycosidase-like_sf"/>
</dbReference>
<dbReference type="InterPro" id="IPR017045">
    <property type="entry name" value="Malt_Pase/Glycosyl_Hdrlase"/>
</dbReference>
<gene>
    <name evidence="7" type="ORF">GCM10008013_04600</name>
</gene>
<proteinExistence type="inferred from homology"/>
<dbReference type="InterPro" id="IPR005194">
    <property type="entry name" value="Glyco_hydro_65_C"/>
</dbReference>
<dbReference type="InterPro" id="IPR011013">
    <property type="entry name" value="Gal_mutarotase_sf_dom"/>
</dbReference>
<organism evidence="7 8">
    <name type="scientific">Paenibacillus segetis</name>
    <dbReference type="NCBI Taxonomy" id="1325360"/>
    <lineage>
        <taxon>Bacteria</taxon>
        <taxon>Bacillati</taxon>
        <taxon>Bacillota</taxon>
        <taxon>Bacilli</taxon>
        <taxon>Bacillales</taxon>
        <taxon>Paenibacillaceae</taxon>
        <taxon>Paenibacillus</taxon>
    </lineage>
</organism>
<reference evidence="8" key="1">
    <citation type="journal article" date="2019" name="Int. J. Syst. Evol. Microbiol.">
        <title>The Global Catalogue of Microorganisms (GCM) 10K type strain sequencing project: providing services to taxonomists for standard genome sequencing and annotation.</title>
        <authorList>
            <consortium name="The Broad Institute Genomics Platform"/>
            <consortium name="The Broad Institute Genome Sequencing Center for Infectious Disease"/>
            <person name="Wu L."/>
            <person name="Ma J."/>
        </authorList>
    </citation>
    <scope>NUCLEOTIDE SEQUENCE [LARGE SCALE GENOMIC DNA]</scope>
    <source>
        <strain evidence="8">CGMCC 1.12769</strain>
    </source>
</reference>
<comment type="caution">
    <text evidence="7">The sequence shown here is derived from an EMBL/GenBank/DDBJ whole genome shotgun (WGS) entry which is preliminary data.</text>
</comment>
<dbReference type="Gene3D" id="2.70.98.40">
    <property type="entry name" value="Glycoside hydrolase, family 65, N-terminal domain"/>
    <property type="match status" value="1"/>
</dbReference>
<keyword evidence="2" id="KW-0328">Glycosyltransferase</keyword>
<evidence type="ECO:0000256" key="2">
    <source>
        <dbReference type="ARBA" id="ARBA00022676"/>
    </source>
</evidence>
<feature type="domain" description="Glycoside hydrolase family 65 central catalytic" evidence="4">
    <location>
        <begin position="338"/>
        <end position="701"/>
    </location>
</feature>
<evidence type="ECO:0000256" key="3">
    <source>
        <dbReference type="ARBA" id="ARBA00022679"/>
    </source>
</evidence>
<sequence length="791" mass="89863">MKMRPYEHPEALYPYHDWSLLEDSYQDENNQRSESVFALGNGYIGMRGNFEEGYHGTSGTSVTGNYLNGFYDSEPIVYPEGAYGYPLRNQAMLNVTNAQIMELIINGHTFHMNTGKVHRYKRELDMKGGILHRMVEWESPAGHLVLIRIQRMVALQHKHLAAIHYEVTALNFEGTVVITSVMDGEVIRSEATDDPRLGGGNTEPNLLIEDVQHSESLAWMKQRTRYTNFVLATAMSHTLHSLSESRVTKKLDGERISVQFALPVLQGEKVALTKYISYHTSKDYDESELMNRASDVLQMAEGKGFEELAREQQVFLEKFWRHADVEIGGDPALQQGIRFNAFQLLQSVGRDGVTNIGAKGLTGEGYEGHYFWDTEMYILPFFTYTQPEIGRALLEFRYNTLDKARERAAVMSQKGALYPWRTIDGEENSAFFPAGTAQAHINADIAYGIKQYVQATGDDEFLVTKGAEILFETSRFWADLGHFNPTRGGAFCIDAVTGPDEYTAIVNNNAYTNLMVQDQLRYSYETAGFLREQYPEHYQRLALEIGLTEEEIKGWLHAADHMFVPFDDELGIYAQDDTFLSKQKWDFDNTPADQYPLLLNFHPLVIYRHQVLKQADLVMALFLLGEQFPLEDKIRNYNYYEPLTTHDSSLSPCIHSIVSAEIGDLEGAYSYFDRTVRMDLDDINRNAKDGLHTAAMSGSWMSIVNGFGGMRLYDGMLCFSPTLPSQWQSYRFKIVNKGQLLDIFVTREGVEYTLLEGSELEIRHKGHKLTLSPQTSIKVPAEVILGRAAPQ</sequence>
<protein>
    <submittedName>
        <fullName evidence="7">Glycosyl hydrolase</fullName>
    </submittedName>
</protein>
<dbReference type="GO" id="GO:0016787">
    <property type="term" value="F:hydrolase activity"/>
    <property type="evidence" value="ECO:0007669"/>
    <property type="project" value="UniProtKB-KW"/>
</dbReference>
<dbReference type="InterPro" id="IPR005196">
    <property type="entry name" value="Glyco_hydro_65_N"/>
</dbReference>
<dbReference type="EMBL" id="BMFT01000001">
    <property type="protein sequence ID" value="GGH12252.1"/>
    <property type="molecule type" value="Genomic_DNA"/>
</dbReference>
<feature type="domain" description="Glycoside hydrolase family 65 N-terminal" evidence="6">
    <location>
        <begin position="22"/>
        <end position="282"/>
    </location>
</feature>
<dbReference type="InterPro" id="IPR008928">
    <property type="entry name" value="6-hairpin_glycosidase_sf"/>
</dbReference>
<evidence type="ECO:0000259" key="5">
    <source>
        <dbReference type="Pfam" id="PF03633"/>
    </source>
</evidence>
<dbReference type="Gene3D" id="2.60.420.10">
    <property type="entry name" value="Maltose phosphorylase, domain 3"/>
    <property type="match status" value="1"/>
</dbReference>
<evidence type="ECO:0000259" key="6">
    <source>
        <dbReference type="Pfam" id="PF03636"/>
    </source>
</evidence>
<accession>A0ABQ1Y5M3</accession>
<dbReference type="SUPFAM" id="SSF48208">
    <property type="entry name" value="Six-hairpin glycosidases"/>
    <property type="match status" value="1"/>
</dbReference>
<evidence type="ECO:0000259" key="4">
    <source>
        <dbReference type="Pfam" id="PF03632"/>
    </source>
</evidence>
<dbReference type="SUPFAM" id="SSF74650">
    <property type="entry name" value="Galactose mutarotase-like"/>
    <property type="match status" value="1"/>
</dbReference>
<dbReference type="PIRSF" id="PIRSF036289">
    <property type="entry name" value="Glycosyl_hydrolase_malt_phosph"/>
    <property type="match status" value="1"/>
</dbReference>
<dbReference type="InterPro" id="IPR005195">
    <property type="entry name" value="Glyco_hydro_65_M"/>
</dbReference>
<dbReference type="Pfam" id="PF03632">
    <property type="entry name" value="Glyco_hydro_65m"/>
    <property type="match status" value="1"/>
</dbReference>
<dbReference type="Pfam" id="PF03636">
    <property type="entry name" value="Glyco_hydro_65N"/>
    <property type="match status" value="1"/>
</dbReference>
<name>A0ABQ1Y5M3_9BACL</name>
<dbReference type="PANTHER" id="PTHR11051">
    <property type="entry name" value="GLYCOSYL HYDROLASE-RELATED"/>
    <property type="match status" value="1"/>
</dbReference>
<evidence type="ECO:0000256" key="1">
    <source>
        <dbReference type="ARBA" id="ARBA00006768"/>
    </source>
</evidence>
<comment type="similarity">
    <text evidence="1">Belongs to the glycosyl hydrolase 65 family.</text>
</comment>